<comment type="caution">
    <text evidence="2">The sequence shown here is derived from an EMBL/GenBank/DDBJ whole genome shotgun (WGS) entry which is preliminary data.</text>
</comment>
<organism evidence="2 3">
    <name type="scientific">Clavibacter michiganensis</name>
    <dbReference type="NCBI Taxonomy" id="28447"/>
    <lineage>
        <taxon>Bacteria</taxon>
        <taxon>Bacillati</taxon>
        <taxon>Actinomycetota</taxon>
        <taxon>Actinomycetes</taxon>
        <taxon>Micrococcales</taxon>
        <taxon>Microbacteriaceae</taxon>
        <taxon>Clavibacter</taxon>
    </lineage>
</organism>
<sequence>MSISSRRRALRDAVVLTAFFVVSQLVVVPLVSGGTATERLEPTLIFGVPLFVAAYLIRRTAGRRRRDG</sequence>
<gene>
    <name evidence="2" type="ORF">BFL36_02610</name>
</gene>
<keyword evidence="1" id="KW-0472">Membrane</keyword>
<evidence type="ECO:0000313" key="2">
    <source>
        <dbReference type="EMBL" id="OUE28108.1"/>
    </source>
</evidence>
<dbReference type="AlphaFoldDB" id="A0A251YVK7"/>
<evidence type="ECO:0000313" key="3">
    <source>
        <dbReference type="Proteomes" id="UP000195011"/>
    </source>
</evidence>
<keyword evidence="1" id="KW-1133">Transmembrane helix</keyword>
<protein>
    <submittedName>
        <fullName evidence="2">Uncharacterized protein</fullName>
    </submittedName>
</protein>
<proteinExistence type="predicted"/>
<feature type="transmembrane region" description="Helical" evidence="1">
    <location>
        <begin position="43"/>
        <end position="61"/>
    </location>
</feature>
<accession>A0A251YVK7</accession>
<dbReference type="EMBL" id="MDJY01000013">
    <property type="protein sequence ID" value="OUE28108.1"/>
    <property type="molecule type" value="Genomic_DNA"/>
</dbReference>
<evidence type="ECO:0000256" key="1">
    <source>
        <dbReference type="SAM" id="Phobius"/>
    </source>
</evidence>
<keyword evidence="1" id="KW-0812">Transmembrane</keyword>
<dbReference type="RefSeq" id="WP_086516448.1">
    <property type="nucleotide sequence ID" value="NZ_MDJY01000013.1"/>
</dbReference>
<name>A0A251YVK7_9MICO</name>
<dbReference type="Proteomes" id="UP000195011">
    <property type="component" value="Unassembled WGS sequence"/>
</dbReference>
<reference evidence="2 3" key="1">
    <citation type="submission" date="2016-08" db="EMBL/GenBank/DDBJ databases">
        <title>Genome sequence of Clavibacter michiganensis spp strain CFBP8017.</title>
        <authorList>
            <person name="Thapa S.P."/>
            <person name="Coaker G."/>
            <person name="Jacques M.-A."/>
        </authorList>
    </citation>
    <scope>NUCLEOTIDE SEQUENCE [LARGE SCALE GENOMIC DNA]</scope>
    <source>
        <strain evidence="2">CFBP8017</strain>
    </source>
</reference>